<sequence length="66" mass="7597">MISEIHIVDINLLETESLCELMGKYLIIIKVQKFQLDGSSANAFDLHQQLTNTKDNSQAYRKEKEV</sequence>
<protein>
    <submittedName>
        <fullName evidence="1">Uncharacterized protein</fullName>
    </submittedName>
</protein>
<dbReference type="Proteomes" id="UP000004994">
    <property type="component" value="Chromosome 2"/>
</dbReference>
<accession>A0A3Q7F4M0</accession>
<reference evidence="1" key="2">
    <citation type="submission" date="2019-01" db="UniProtKB">
        <authorList>
            <consortium name="EnsemblPlants"/>
        </authorList>
    </citation>
    <scope>IDENTIFICATION</scope>
    <source>
        <strain evidence="1">cv. Heinz 1706</strain>
    </source>
</reference>
<dbReference type="EnsemblPlants" id="Solyc02g079530.3.1">
    <property type="protein sequence ID" value="Solyc02g079530.3.1"/>
    <property type="gene ID" value="Solyc02g079530.3"/>
</dbReference>
<evidence type="ECO:0000313" key="2">
    <source>
        <dbReference type="Proteomes" id="UP000004994"/>
    </source>
</evidence>
<name>A0A3Q7F4M0_SOLLC</name>
<keyword evidence="2" id="KW-1185">Reference proteome</keyword>
<organism evidence="1">
    <name type="scientific">Solanum lycopersicum</name>
    <name type="common">Tomato</name>
    <name type="synonym">Lycopersicon esculentum</name>
    <dbReference type="NCBI Taxonomy" id="4081"/>
    <lineage>
        <taxon>Eukaryota</taxon>
        <taxon>Viridiplantae</taxon>
        <taxon>Streptophyta</taxon>
        <taxon>Embryophyta</taxon>
        <taxon>Tracheophyta</taxon>
        <taxon>Spermatophyta</taxon>
        <taxon>Magnoliopsida</taxon>
        <taxon>eudicotyledons</taxon>
        <taxon>Gunneridae</taxon>
        <taxon>Pentapetalae</taxon>
        <taxon>asterids</taxon>
        <taxon>lamiids</taxon>
        <taxon>Solanales</taxon>
        <taxon>Solanaceae</taxon>
        <taxon>Solanoideae</taxon>
        <taxon>Solaneae</taxon>
        <taxon>Solanum</taxon>
        <taxon>Solanum subgen. Lycopersicon</taxon>
    </lineage>
</organism>
<dbReference type="InParanoid" id="A0A3Q7F4M0"/>
<proteinExistence type="predicted"/>
<evidence type="ECO:0000313" key="1">
    <source>
        <dbReference type="EnsemblPlants" id="Solyc02g079530.3.1"/>
    </source>
</evidence>
<reference evidence="1" key="1">
    <citation type="journal article" date="2012" name="Nature">
        <title>The tomato genome sequence provides insights into fleshy fruit evolution.</title>
        <authorList>
            <consortium name="Tomato Genome Consortium"/>
        </authorList>
    </citation>
    <scope>NUCLEOTIDE SEQUENCE [LARGE SCALE GENOMIC DNA]</scope>
    <source>
        <strain evidence="1">cv. Heinz 1706</strain>
    </source>
</reference>
<dbReference type="Gramene" id="Solyc02g079530.3.1">
    <property type="protein sequence ID" value="Solyc02g079530.3.1"/>
    <property type="gene ID" value="Solyc02g079530.3"/>
</dbReference>
<dbReference type="AlphaFoldDB" id="A0A3Q7F4M0"/>